<keyword evidence="1" id="KW-0732">Signal</keyword>
<dbReference type="InterPro" id="IPR011936">
    <property type="entry name" value="Myxo_disulph_rpt"/>
</dbReference>
<evidence type="ECO:0008006" key="7">
    <source>
        <dbReference type="Google" id="ProtNLM"/>
    </source>
</evidence>
<dbReference type="Proteomes" id="UP000689195">
    <property type="component" value="Unassembled WGS sequence"/>
</dbReference>
<comment type="caution">
    <text evidence="5">The sequence shown here is derived from an EMBL/GenBank/DDBJ whole genome shotgun (WGS) entry which is preliminary data.</text>
</comment>
<feature type="transmembrane region" description="Helical" evidence="4">
    <location>
        <begin position="433"/>
        <end position="450"/>
    </location>
</feature>
<reference evidence="5" key="1">
    <citation type="submission" date="2021-01" db="EMBL/GenBank/DDBJ databases">
        <authorList>
            <consortium name="Genoscope - CEA"/>
            <person name="William W."/>
        </authorList>
    </citation>
    <scope>NUCLEOTIDE SEQUENCE</scope>
</reference>
<evidence type="ECO:0000256" key="2">
    <source>
        <dbReference type="ARBA" id="ARBA00022737"/>
    </source>
</evidence>
<keyword evidence="3" id="KW-1015">Disulfide bond</keyword>
<keyword evidence="2" id="KW-0677">Repeat</keyword>
<dbReference type="NCBIfam" id="TIGR02232">
    <property type="entry name" value="myxo_disulf_rpt"/>
    <property type="match status" value="1"/>
</dbReference>
<feature type="transmembrane region" description="Helical" evidence="4">
    <location>
        <begin position="184"/>
        <end position="207"/>
    </location>
</feature>
<sequence>MISLDEEECDDNNNEDGDGCSRFCKIETDYQCKNYEFSFSQCTYSKQPRFYLQFKEERDQKQYVSLLFTQQVKNKIQDQYSKYIQMNIIDMDINIYKLNLIIIQEPVDYPTIVEYLIEIQINSTLNDRPYLEVTLDEQLYNSEDATLFNLYDKIQLKQPKYIDDQKQEAAATLNQANKYLMNSIGGIGIFAFFLGNSFIFSSILEVLQQQSYLRFINVQFPFNLFIYFESSNIITIQPILKFFKVDSIATLTFDSTYIESYEKLKYYEINADLLTNIQTQVFLITALIIIYYSCTLIIFLIDSIIIQFLFLIGKLGYKLLFKIRKLCSNYQKEFRKEGVKAFLIANCWDLLFTCFLQLKSSQYNTTIRSIICLILAYLILYGCILILRQFIYKNQLIKYSLFNYWISKMDLFLTLKKLIFIFILVCFQKNEQIQTILLTFVCNLYLSYAIKFKPVKNQQDFCNLIMMEGSTFIFTLTSAMYWSTFKKIMSNDSQIFLGWFHIFMLLIVLLVNLMIQIYAIFHTLINKICANVCKKQNKRLIQANPYPLLSVIKFKP</sequence>
<protein>
    <recommendedName>
        <fullName evidence="7">Transmembrane protein</fullName>
    </recommendedName>
</protein>
<dbReference type="AlphaFoldDB" id="A0A8S1WU46"/>
<feature type="transmembrane region" description="Helical" evidence="4">
    <location>
        <begin position="370"/>
        <end position="391"/>
    </location>
</feature>
<feature type="transmembrane region" description="Helical" evidence="4">
    <location>
        <begin position="462"/>
        <end position="483"/>
    </location>
</feature>
<dbReference type="PANTHER" id="PTHR38934:SF6">
    <property type="entry name" value="CHROMOSOME UNDETERMINED SCAFFOLD_176, WHOLE GENOME SHOTGUN SEQUENCE"/>
    <property type="match status" value="1"/>
</dbReference>
<accession>A0A8S1WU46</accession>
<proteinExistence type="predicted"/>
<keyword evidence="6" id="KW-1185">Reference proteome</keyword>
<name>A0A8S1WU46_9CILI</name>
<feature type="transmembrane region" description="Helical" evidence="4">
    <location>
        <begin position="297"/>
        <end position="317"/>
    </location>
</feature>
<evidence type="ECO:0000313" key="6">
    <source>
        <dbReference type="Proteomes" id="UP000689195"/>
    </source>
</evidence>
<evidence type="ECO:0000256" key="3">
    <source>
        <dbReference type="ARBA" id="ARBA00023157"/>
    </source>
</evidence>
<dbReference type="PANTHER" id="PTHR38934">
    <property type="entry name" value="HYPHALLY REGULATED CELL WALL PROTEIN 1"/>
    <property type="match status" value="1"/>
</dbReference>
<keyword evidence="4" id="KW-0812">Transmembrane</keyword>
<evidence type="ECO:0000313" key="5">
    <source>
        <dbReference type="EMBL" id="CAD8189276.1"/>
    </source>
</evidence>
<evidence type="ECO:0000256" key="1">
    <source>
        <dbReference type="ARBA" id="ARBA00022729"/>
    </source>
</evidence>
<keyword evidence="4" id="KW-0472">Membrane</keyword>
<evidence type="ECO:0000256" key="4">
    <source>
        <dbReference type="SAM" id="Phobius"/>
    </source>
</evidence>
<organism evidence="5 6">
    <name type="scientific">Paramecium pentaurelia</name>
    <dbReference type="NCBI Taxonomy" id="43138"/>
    <lineage>
        <taxon>Eukaryota</taxon>
        <taxon>Sar</taxon>
        <taxon>Alveolata</taxon>
        <taxon>Ciliophora</taxon>
        <taxon>Intramacronucleata</taxon>
        <taxon>Oligohymenophorea</taxon>
        <taxon>Peniculida</taxon>
        <taxon>Parameciidae</taxon>
        <taxon>Paramecium</taxon>
    </lineage>
</organism>
<dbReference type="EMBL" id="CAJJDO010000093">
    <property type="protein sequence ID" value="CAD8189276.1"/>
    <property type="molecule type" value="Genomic_DNA"/>
</dbReference>
<keyword evidence="4" id="KW-1133">Transmembrane helix</keyword>
<gene>
    <name evidence="5" type="ORF">PPENT_87.1.T0930121</name>
</gene>
<feature type="transmembrane region" description="Helical" evidence="4">
    <location>
        <begin position="495"/>
        <end position="521"/>
    </location>
</feature>
<feature type="transmembrane region" description="Helical" evidence="4">
    <location>
        <begin position="411"/>
        <end position="427"/>
    </location>
</feature>